<keyword evidence="4" id="KW-1185">Reference proteome</keyword>
<dbReference type="PANTHER" id="PTHR43252">
    <property type="entry name" value="TRANSCRIPTIONAL REGULATOR YQJI"/>
    <property type="match status" value="1"/>
</dbReference>
<evidence type="ECO:0000313" key="4">
    <source>
        <dbReference type="Proteomes" id="UP000321157"/>
    </source>
</evidence>
<dbReference type="SUPFAM" id="SSF46785">
    <property type="entry name" value="Winged helix' DNA-binding domain"/>
    <property type="match status" value="1"/>
</dbReference>
<dbReference type="AlphaFoldDB" id="A0A511V862"/>
<dbReference type="Gene3D" id="1.10.10.10">
    <property type="entry name" value="Winged helix-like DNA-binding domain superfamily/Winged helix DNA-binding domain"/>
    <property type="match status" value="1"/>
</dbReference>
<evidence type="ECO:0000313" key="3">
    <source>
        <dbReference type="EMBL" id="GEN34088.1"/>
    </source>
</evidence>
<name>A0A511V862_9BACL</name>
<gene>
    <name evidence="3" type="ORF">ADA01nite_15480</name>
</gene>
<evidence type="ECO:0000259" key="1">
    <source>
        <dbReference type="Pfam" id="PF03551"/>
    </source>
</evidence>
<comment type="caution">
    <text evidence="3">The sequence shown here is derived from an EMBL/GenBank/DDBJ whole genome shotgun (WGS) entry which is preliminary data.</text>
</comment>
<dbReference type="InterPro" id="IPR036390">
    <property type="entry name" value="WH_DNA-bd_sf"/>
</dbReference>
<feature type="domain" description="Transcription regulator PadR C-terminal" evidence="2">
    <location>
        <begin position="92"/>
        <end position="158"/>
    </location>
</feature>
<dbReference type="InterPro" id="IPR018309">
    <property type="entry name" value="Tscrpt_reg_PadR_C"/>
</dbReference>
<dbReference type="PANTHER" id="PTHR43252:SF6">
    <property type="entry name" value="NEGATIVE TRANSCRIPTION REGULATOR PADR"/>
    <property type="match status" value="1"/>
</dbReference>
<dbReference type="Proteomes" id="UP000321157">
    <property type="component" value="Unassembled WGS sequence"/>
</dbReference>
<reference evidence="3 4" key="1">
    <citation type="submission" date="2019-07" db="EMBL/GenBank/DDBJ databases">
        <title>Whole genome shotgun sequence of Aneurinibacillus danicus NBRC 102444.</title>
        <authorList>
            <person name="Hosoyama A."/>
            <person name="Uohara A."/>
            <person name="Ohji S."/>
            <person name="Ichikawa N."/>
        </authorList>
    </citation>
    <scope>NUCLEOTIDE SEQUENCE [LARGE SCALE GENOMIC DNA]</scope>
    <source>
        <strain evidence="3 4">NBRC 102444</strain>
    </source>
</reference>
<dbReference type="RefSeq" id="WP_146809369.1">
    <property type="nucleotide sequence ID" value="NZ_BJXX01000063.1"/>
</dbReference>
<protein>
    <submittedName>
        <fullName evidence="3">PadR family transcriptional regulator</fullName>
    </submittedName>
</protein>
<dbReference type="Gene3D" id="6.10.140.1570">
    <property type="match status" value="1"/>
</dbReference>
<accession>A0A511V862</accession>
<feature type="domain" description="Transcription regulator PadR N-terminal" evidence="1">
    <location>
        <begin position="7"/>
        <end position="80"/>
    </location>
</feature>
<dbReference type="EMBL" id="BJXX01000063">
    <property type="protein sequence ID" value="GEN34088.1"/>
    <property type="molecule type" value="Genomic_DNA"/>
</dbReference>
<dbReference type="InterPro" id="IPR036388">
    <property type="entry name" value="WH-like_DNA-bd_sf"/>
</dbReference>
<proteinExistence type="predicted"/>
<dbReference type="OrthoDB" id="9783723at2"/>
<dbReference type="InterPro" id="IPR005149">
    <property type="entry name" value="Tscrpt_reg_PadR_N"/>
</dbReference>
<sequence length="173" mass="20358">MKGRDVILGLLMKCPMSGYDIKQSFESIFSYFFDASYGTIYPTLNQLEKEGYIIKETVIQEGKPNKNLFSITEKGRERFRDYLQSLIEPDVVRSDFLMRLYFGEHVGKERVTEWLEQEKTRTLASLARLEEDYRGWKEHMTPSQEACVRIGISHYRSHLQAVEDELQKLKESE</sequence>
<dbReference type="Pfam" id="PF03551">
    <property type="entry name" value="PadR"/>
    <property type="match status" value="1"/>
</dbReference>
<dbReference type="Pfam" id="PF10400">
    <property type="entry name" value="Vir_act_alpha_C"/>
    <property type="match status" value="1"/>
</dbReference>
<evidence type="ECO:0000259" key="2">
    <source>
        <dbReference type="Pfam" id="PF10400"/>
    </source>
</evidence>
<organism evidence="3 4">
    <name type="scientific">Aneurinibacillus danicus</name>
    <dbReference type="NCBI Taxonomy" id="267746"/>
    <lineage>
        <taxon>Bacteria</taxon>
        <taxon>Bacillati</taxon>
        <taxon>Bacillota</taxon>
        <taxon>Bacilli</taxon>
        <taxon>Bacillales</taxon>
        <taxon>Paenibacillaceae</taxon>
        <taxon>Aneurinibacillus group</taxon>
        <taxon>Aneurinibacillus</taxon>
    </lineage>
</organism>